<reference evidence="2 3" key="1">
    <citation type="submission" date="2018-03" db="EMBL/GenBank/DDBJ databases">
        <title>Genomic Encyclopedia of Type Strains, Phase III (KMG-III): the genomes of soil and plant-associated and newly described type strains.</title>
        <authorList>
            <person name="Whitman W."/>
        </authorList>
    </citation>
    <scope>NUCLEOTIDE SEQUENCE [LARGE SCALE GENOMIC DNA]</scope>
    <source>
        <strain evidence="2 3">CGMCC 1.12700</strain>
    </source>
</reference>
<gene>
    <name evidence="2" type="ORF">B0I18_107107</name>
</gene>
<evidence type="ECO:0000313" key="3">
    <source>
        <dbReference type="Proteomes" id="UP000240572"/>
    </source>
</evidence>
<feature type="signal peptide" evidence="1">
    <location>
        <begin position="1"/>
        <end position="31"/>
    </location>
</feature>
<dbReference type="RefSeq" id="WP_106523977.1">
    <property type="nucleotide sequence ID" value="NZ_PYGD01000007.1"/>
</dbReference>
<evidence type="ECO:0000313" key="2">
    <source>
        <dbReference type="EMBL" id="PSK90697.1"/>
    </source>
</evidence>
<organism evidence="2 3">
    <name type="scientific">Taibaiella chishuiensis</name>
    <dbReference type="NCBI Taxonomy" id="1434707"/>
    <lineage>
        <taxon>Bacteria</taxon>
        <taxon>Pseudomonadati</taxon>
        <taxon>Bacteroidota</taxon>
        <taxon>Chitinophagia</taxon>
        <taxon>Chitinophagales</taxon>
        <taxon>Chitinophagaceae</taxon>
        <taxon>Taibaiella</taxon>
    </lineage>
</organism>
<dbReference type="Proteomes" id="UP000240572">
    <property type="component" value="Unassembled WGS sequence"/>
</dbReference>
<dbReference type="AlphaFoldDB" id="A0A2P8D0G0"/>
<feature type="chain" id="PRO_5015145321" evidence="1">
    <location>
        <begin position="32"/>
        <end position="214"/>
    </location>
</feature>
<name>A0A2P8D0G0_9BACT</name>
<proteinExistence type="predicted"/>
<comment type="caution">
    <text evidence="2">The sequence shown here is derived from an EMBL/GenBank/DDBJ whole genome shotgun (WGS) entry which is preliminary data.</text>
</comment>
<sequence length="214" mass="24915">MITRTRKHRYAKTGLAILALFAAVTTSSAQAPLKNRDTLVLKESRSTDDIPVNEYLQEQLQATRQNFKKINSTTRWTRVKERSLTETTEGGYALFYYQGQLLQKIVARQYGEMFQQLDEYYLLNGQLSFVLERTYRYNRPIYYDSAAMKANQDTEAFDFDSSKIEENRCYFLHGRLAHLLNNQDCGAPFAADFLQEEEKRIKAAYSDLLRLGKK</sequence>
<keyword evidence="3" id="KW-1185">Reference proteome</keyword>
<dbReference type="OrthoDB" id="672038at2"/>
<dbReference type="EMBL" id="PYGD01000007">
    <property type="protein sequence ID" value="PSK90697.1"/>
    <property type="molecule type" value="Genomic_DNA"/>
</dbReference>
<evidence type="ECO:0000256" key="1">
    <source>
        <dbReference type="SAM" id="SignalP"/>
    </source>
</evidence>
<protein>
    <submittedName>
        <fullName evidence="2">Uncharacterized protein</fullName>
    </submittedName>
</protein>
<accession>A0A2P8D0G0</accession>
<keyword evidence="1" id="KW-0732">Signal</keyword>